<protein>
    <submittedName>
        <fullName evidence="1">Uncharacterized protein</fullName>
    </submittedName>
</protein>
<dbReference type="EMBL" id="DACRBY010000001">
    <property type="protein sequence ID" value="HAS8538439.1"/>
    <property type="molecule type" value="Genomic_DNA"/>
</dbReference>
<reference evidence="1" key="2">
    <citation type="submission" date="2019-01" db="EMBL/GenBank/DDBJ databases">
        <authorList>
            <consortium name="NCBI Pathogen Detection Project"/>
        </authorList>
    </citation>
    <scope>NUCLEOTIDE SEQUENCE</scope>
    <source>
        <strain evidence="1">BCW_3452</strain>
    </source>
</reference>
<sequence length="508" mass="57264">MSNSLTKHAQECVTGFIVSENRNITRVHKHIEMLSKAENFRKIGNLFALDEASEKKISLDQIYDLMFQKYSFELHDELPSESIVLLAKCNDIEGNKEKLVDALYELDSQDQRKHFITLLSLRPGGLDLIKESELTDEEILYKVSFHCPLCGSETQLMVNAKAISEDYSVKMACRDCGHTTDPNKKCECAHCADNATIFDLVCLLDDGLEHSLTPANEMLLEHIKREEVIISDVDLKQLFANYSSFKNSLSEEARDVATRAIGVYKATGEFKNNTYRFTQNIVGEEKAARVTSELNKVGLFYKKGNIPRLSRTDDRQPCLALESNDLRVIELTDKGHLNIKELGDIEPASSNTSRYIGPEFMNSLSIRYGVAPYLTSVFAINKYILEHEVFGGVISNDIEQNEKLLSGCILTNERIRAVFEEESKKEGQHVFPDIKLGKLVDLSGLQKVLNTATLSLLETYEANLVCFDESYEPIKVYLLKSSSGVDVFKNSVMPLLAMKGVTFEFIDL</sequence>
<name>A0A8H9MYR8_VIBVL</name>
<evidence type="ECO:0000313" key="1">
    <source>
        <dbReference type="EMBL" id="HAS8538439.1"/>
    </source>
</evidence>
<accession>A0A8H9MYR8</accession>
<proteinExistence type="predicted"/>
<comment type="caution">
    <text evidence="1">The sequence shown here is derived from an EMBL/GenBank/DDBJ whole genome shotgun (WGS) entry which is preliminary data.</text>
</comment>
<organism evidence="1">
    <name type="scientific">Vibrio vulnificus</name>
    <dbReference type="NCBI Taxonomy" id="672"/>
    <lineage>
        <taxon>Bacteria</taxon>
        <taxon>Pseudomonadati</taxon>
        <taxon>Pseudomonadota</taxon>
        <taxon>Gammaproteobacteria</taxon>
        <taxon>Vibrionales</taxon>
        <taxon>Vibrionaceae</taxon>
        <taxon>Vibrio</taxon>
    </lineage>
</organism>
<reference evidence="1" key="1">
    <citation type="journal article" date="2018" name="Genome Biol.">
        <title>SKESA: strategic k-mer extension for scrupulous assemblies.</title>
        <authorList>
            <person name="Souvorov A."/>
            <person name="Agarwala R."/>
            <person name="Lipman D.J."/>
        </authorList>
    </citation>
    <scope>NUCLEOTIDE SEQUENCE</scope>
    <source>
        <strain evidence="1">BCW_3452</strain>
    </source>
</reference>
<dbReference type="Proteomes" id="UP000863257">
    <property type="component" value="Unassembled WGS sequence"/>
</dbReference>
<dbReference type="AlphaFoldDB" id="A0A8H9MYR8"/>
<gene>
    <name evidence="1" type="ORF">I7730_01335</name>
</gene>